<organism evidence="5 6">
    <name type="scientific">Orchesella cincta</name>
    <name type="common">Springtail</name>
    <name type="synonym">Podura cincta</name>
    <dbReference type="NCBI Taxonomy" id="48709"/>
    <lineage>
        <taxon>Eukaryota</taxon>
        <taxon>Metazoa</taxon>
        <taxon>Ecdysozoa</taxon>
        <taxon>Arthropoda</taxon>
        <taxon>Hexapoda</taxon>
        <taxon>Collembola</taxon>
        <taxon>Entomobryomorpha</taxon>
        <taxon>Entomobryoidea</taxon>
        <taxon>Orchesellidae</taxon>
        <taxon>Orchesellinae</taxon>
        <taxon>Orchesella</taxon>
    </lineage>
</organism>
<keyword evidence="6" id="KW-1185">Reference proteome</keyword>
<dbReference type="InterPro" id="IPR036188">
    <property type="entry name" value="FAD/NAD-bd_sf"/>
</dbReference>
<feature type="non-terminal residue" evidence="5">
    <location>
        <position position="160"/>
    </location>
</feature>
<keyword evidence="3" id="KW-0274">FAD</keyword>
<dbReference type="PANTHER" id="PTHR42877">
    <property type="entry name" value="L-ORNITHINE N(5)-MONOOXYGENASE-RELATED"/>
    <property type="match status" value="1"/>
</dbReference>
<dbReference type="OMA" id="CACDIRS"/>
<evidence type="ECO:0000313" key="5">
    <source>
        <dbReference type="EMBL" id="ODM86880.1"/>
    </source>
</evidence>
<dbReference type="Pfam" id="PF00743">
    <property type="entry name" value="FMO-like"/>
    <property type="match status" value="1"/>
</dbReference>
<dbReference type="EMBL" id="LJIJ01006896">
    <property type="protein sequence ID" value="ODM86880.1"/>
    <property type="molecule type" value="Genomic_DNA"/>
</dbReference>
<evidence type="ECO:0000256" key="1">
    <source>
        <dbReference type="ARBA" id="ARBA00010139"/>
    </source>
</evidence>
<evidence type="ECO:0000256" key="3">
    <source>
        <dbReference type="ARBA" id="ARBA00022827"/>
    </source>
</evidence>
<accession>A0A1D2M1N7</accession>
<sequence>PDWSKQYPDRTELLEYIRNVAKKYDLFENVKFQHRVNTLRWDEGEGKWHVTVLNMNTELERTLKFDVNISSRSFKSSKLPAQFENFKGPKLHTANWNSEVNLENKVVAVIGTGASALQVIPEIVDKVKELIVYQRRPPWIIPKDQFEYPTWLQQAFQKVP</sequence>
<dbReference type="Gene3D" id="3.50.50.60">
    <property type="entry name" value="FAD/NAD(P)-binding domain"/>
    <property type="match status" value="1"/>
</dbReference>
<evidence type="ECO:0000256" key="2">
    <source>
        <dbReference type="ARBA" id="ARBA00022630"/>
    </source>
</evidence>
<proteinExistence type="inferred from homology"/>
<name>A0A1D2M1N7_ORCCI</name>
<dbReference type="InterPro" id="IPR051209">
    <property type="entry name" value="FAD-bind_Monooxygenase_sf"/>
</dbReference>
<comment type="caution">
    <text evidence="5">The sequence shown here is derived from an EMBL/GenBank/DDBJ whole genome shotgun (WGS) entry which is preliminary data.</text>
</comment>
<keyword evidence="5" id="KW-0503">Monooxygenase</keyword>
<reference evidence="5 6" key="1">
    <citation type="journal article" date="2016" name="Genome Biol. Evol.">
        <title>Gene Family Evolution Reflects Adaptation to Soil Environmental Stressors in the Genome of the Collembolan Orchesella cincta.</title>
        <authorList>
            <person name="Faddeeva-Vakhrusheva A."/>
            <person name="Derks M.F."/>
            <person name="Anvar S.Y."/>
            <person name="Agamennone V."/>
            <person name="Suring W."/>
            <person name="Smit S."/>
            <person name="van Straalen N.M."/>
            <person name="Roelofs D."/>
        </authorList>
    </citation>
    <scope>NUCLEOTIDE SEQUENCE [LARGE SCALE GENOMIC DNA]</scope>
    <source>
        <tissue evidence="5">Mixed pool</tissue>
    </source>
</reference>
<evidence type="ECO:0000313" key="6">
    <source>
        <dbReference type="Proteomes" id="UP000094527"/>
    </source>
</evidence>
<keyword evidence="2" id="KW-0285">Flavoprotein</keyword>
<dbReference type="Proteomes" id="UP000094527">
    <property type="component" value="Unassembled WGS sequence"/>
</dbReference>
<dbReference type="GO" id="GO:0050661">
    <property type="term" value="F:NADP binding"/>
    <property type="evidence" value="ECO:0007669"/>
    <property type="project" value="InterPro"/>
</dbReference>
<dbReference type="STRING" id="48709.A0A1D2M1N7"/>
<comment type="similarity">
    <text evidence="1">Belongs to the FAD-binding monooxygenase family.</text>
</comment>
<evidence type="ECO:0000256" key="4">
    <source>
        <dbReference type="ARBA" id="ARBA00023002"/>
    </source>
</evidence>
<protein>
    <submittedName>
        <fullName evidence="5">Putative monooxygenase y4iD</fullName>
    </submittedName>
</protein>
<dbReference type="GO" id="GO:0004499">
    <property type="term" value="F:N,N-dimethylaniline monooxygenase activity"/>
    <property type="evidence" value="ECO:0007669"/>
    <property type="project" value="InterPro"/>
</dbReference>
<dbReference type="InterPro" id="IPR020946">
    <property type="entry name" value="Flavin_mOase-like"/>
</dbReference>
<keyword evidence="4" id="KW-0560">Oxidoreductase</keyword>
<dbReference type="AlphaFoldDB" id="A0A1D2M1N7"/>
<dbReference type="GO" id="GO:0050660">
    <property type="term" value="F:flavin adenine dinucleotide binding"/>
    <property type="evidence" value="ECO:0007669"/>
    <property type="project" value="InterPro"/>
</dbReference>
<dbReference type="PANTHER" id="PTHR42877:SF4">
    <property type="entry name" value="FAD_NAD(P)-BINDING DOMAIN-CONTAINING PROTEIN-RELATED"/>
    <property type="match status" value="1"/>
</dbReference>
<dbReference type="SUPFAM" id="SSF51905">
    <property type="entry name" value="FAD/NAD(P)-binding domain"/>
    <property type="match status" value="1"/>
</dbReference>
<feature type="non-terminal residue" evidence="5">
    <location>
        <position position="1"/>
    </location>
</feature>
<gene>
    <name evidence="5" type="ORF">Ocin01_19801</name>
</gene>
<dbReference type="OrthoDB" id="66881at2759"/>